<dbReference type="Proteomes" id="UP000244248">
    <property type="component" value="Unassembled WGS sequence"/>
</dbReference>
<dbReference type="OrthoDB" id="5438043at2"/>
<accession>A0A2T5MK51</accession>
<name>A0A2T5MK51_9GAMM</name>
<evidence type="ECO:0000259" key="1">
    <source>
        <dbReference type="SMART" id="SM00460"/>
    </source>
</evidence>
<dbReference type="PANTHER" id="PTHR33490:SF1">
    <property type="entry name" value="SLL1233 PROTEIN"/>
    <property type="match status" value="1"/>
</dbReference>
<dbReference type="Pfam" id="PF08379">
    <property type="entry name" value="Bact_transglu_N"/>
    <property type="match status" value="1"/>
</dbReference>
<gene>
    <name evidence="2" type="ORF">CJD38_02195</name>
</gene>
<dbReference type="Gene3D" id="3.10.620.30">
    <property type="match status" value="1"/>
</dbReference>
<dbReference type="RefSeq" id="WP_107938652.1">
    <property type="nucleotide sequence ID" value="NZ_QANS01000001.1"/>
</dbReference>
<evidence type="ECO:0000313" key="3">
    <source>
        <dbReference type="Proteomes" id="UP000244248"/>
    </source>
</evidence>
<dbReference type="Pfam" id="PF01841">
    <property type="entry name" value="Transglut_core"/>
    <property type="match status" value="1"/>
</dbReference>
<evidence type="ECO:0000313" key="2">
    <source>
        <dbReference type="EMBL" id="PTU32944.1"/>
    </source>
</evidence>
<proteinExistence type="predicted"/>
<dbReference type="SUPFAM" id="SSF54001">
    <property type="entry name" value="Cysteine proteinases"/>
    <property type="match status" value="1"/>
</dbReference>
<reference evidence="2 3" key="1">
    <citation type="submission" date="2018-04" db="EMBL/GenBank/DDBJ databases">
        <title>Novel species isolated from glacier.</title>
        <authorList>
            <person name="Liu Q."/>
            <person name="Xin Y.-H."/>
        </authorList>
    </citation>
    <scope>NUCLEOTIDE SEQUENCE [LARGE SCALE GENOMIC DNA]</scope>
    <source>
        <strain evidence="2 3">GT1R17</strain>
    </source>
</reference>
<dbReference type="EMBL" id="QANS01000001">
    <property type="protein sequence ID" value="PTU32944.1"/>
    <property type="molecule type" value="Genomic_DNA"/>
</dbReference>
<keyword evidence="3" id="KW-1185">Reference proteome</keyword>
<comment type="caution">
    <text evidence="2">The sequence shown here is derived from an EMBL/GenBank/DDBJ whole genome shotgun (WGS) entry which is preliminary data.</text>
</comment>
<dbReference type="PANTHER" id="PTHR33490">
    <property type="entry name" value="BLR5614 PROTEIN-RELATED"/>
    <property type="match status" value="1"/>
</dbReference>
<organism evidence="2 3">
    <name type="scientific">Stenotrophobium rhamnosiphilum</name>
    <dbReference type="NCBI Taxonomy" id="2029166"/>
    <lineage>
        <taxon>Bacteria</taxon>
        <taxon>Pseudomonadati</taxon>
        <taxon>Pseudomonadota</taxon>
        <taxon>Gammaproteobacteria</taxon>
        <taxon>Nevskiales</taxon>
        <taxon>Nevskiaceae</taxon>
        <taxon>Stenotrophobium</taxon>
    </lineage>
</organism>
<sequence>MPILTVEHKTVYHYAQSVIFNEHRLMCRPRDSHDLRLIETALSISPNANVRWLHDVFGNSIAIAAFTAPAMELTFVSSFTAEHFPAKEQEIVIEDYAQYLPFNYAAEDVSDLGRTQERHYADPERRVDLWAKAFVMNSKAAGTLEVLTAITKAIHAQFSYARREEMGTQTPIETLEKGTGSCRDFALFMMEAVRSLGMAARFVSGYLYDEKLVGADQGVIGGGATHAWVQVFLPGAGWVEFDPTNAIIGGRNLIRVAVARDATQAVPLAGSYTGGTDDYQGMTVEVTVVVS</sequence>
<dbReference type="InterPro" id="IPR013589">
    <property type="entry name" value="Bac_transglu_N"/>
</dbReference>
<dbReference type="AlphaFoldDB" id="A0A2T5MK51"/>
<dbReference type="SMART" id="SM00460">
    <property type="entry name" value="TGc"/>
    <property type="match status" value="1"/>
</dbReference>
<dbReference type="InterPro" id="IPR002931">
    <property type="entry name" value="Transglutaminase-like"/>
</dbReference>
<protein>
    <submittedName>
        <fullName evidence="2">Transglutaminase</fullName>
    </submittedName>
</protein>
<dbReference type="InterPro" id="IPR038765">
    <property type="entry name" value="Papain-like_cys_pep_sf"/>
</dbReference>
<feature type="domain" description="Transglutaminase-like" evidence="1">
    <location>
        <begin position="174"/>
        <end position="245"/>
    </location>
</feature>